<keyword evidence="4 10" id="KW-0808">Transferase</keyword>
<dbReference type="AlphaFoldDB" id="A0A9X3ZGA7"/>
<dbReference type="NCBIfam" id="TIGR01313">
    <property type="entry name" value="therm_gnt_kin"/>
    <property type="match status" value="1"/>
</dbReference>
<comment type="pathway">
    <text evidence="1">Carbohydrate acid metabolism.</text>
</comment>
<protein>
    <recommendedName>
        <fullName evidence="3 10">Gluconokinase</fullName>
        <ecNumber evidence="3 10">2.7.1.12</ecNumber>
    </recommendedName>
</protein>
<dbReference type="Pfam" id="PF01202">
    <property type="entry name" value="SKI"/>
    <property type="match status" value="1"/>
</dbReference>
<evidence type="ECO:0000256" key="2">
    <source>
        <dbReference type="ARBA" id="ARBA00008420"/>
    </source>
</evidence>
<dbReference type="EC" id="2.7.1.12" evidence="3 10"/>
<gene>
    <name evidence="11" type="ORF">OQ273_02955</name>
</gene>
<dbReference type="FunFam" id="3.40.50.300:FF:000522">
    <property type="entry name" value="Gluconokinase"/>
    <property type="match status" value="1"/>
</dbReference>
<evidence type="ECO:0000256" key="7">
    <source>
        <dbReference type="ARBA" id="ARBA00022840"/>
    </source>
</evidence>
<comment type="similarity">
    <text evidence="2 10">Belongs to the gluconokinase GntK/GntV family.</text>
</comment>
<dbReference type="Proteomes" id="UP001151234">
    <property type="component" value="Unassembled WGS sequence"/>
</dbReference>
<keyword evidence="6 10" id="KW-0418">Kinase</keyword>
<comment type="catalytic activity">
    <reaction evidence="9 10">
        <text>D-gluconate + ATP = 6-phospho-D-gluconate + ADP + H(+)</text>
        <dbReference type="Rhea" id="RHEA:19433"/>
        <dbReference type="ChEBI" id="CHEBI:15378"/>
        <dbReference type="ChEBI" id="CHEBI:18391"/>
        <dbReference type="ChEBI" id="CHEBI:30616"/>
        <dbReference type="ChEBI" id="CHEBI:58759"/>
        <dbReference type="ChEBI" id="CHEBI:456216"/>
        <dbReference type="EC" id="2.7.1.12"/>
    </reaction>
</comment>
<evidence type="ECO:0000256" key="6">
    <source>
        <dbReference type="ARBA" id="ARBA00022777"/>
    </source>
</evidence>
<dbReference type="CDD" id="cd02021">
    <property type="entry name" value="GntK"/>
    <property type="match status" value="1"/>
</dbReference>
<accession>A0A9X3ZGA7</accession>
<keyword evidence="5 10" id="KW-0547">Nucleotide-binding</keyword>
<evidence type="ECO:0000256" key="4">
    <source>
        <dbReference type="ARBA" id="ARBA00022679"/>
    </source>
</evidence>
<keyword evidence="8" id="KW-0311">Gluconate utilization</keyword>
<dbReference type="SUPFAM" id="SSF52540">
    <property type="entry name" value="P-loop containing nucleoside triphosphate hydrolases"/>
    <property type="match status" value="1"/>
</dbReference>
<evidence type="ECO:0000256" key="3">
    <source>
        <dbReference type="ARBA" id="ARBA00012054"/>
    </source>
</evidence>
<evidence type="ECO:0000256" key="8">
    <source>
        <dbReference type="ARBA" id="ARBA00023064"/>
    </source>
</evidence>
<evidence type="ECO:0000256" key="10">
    <source>
        <dbReference type="RuleBase" id="RU363066"/>
    </source>
</evidence>
<keyword evidence="12" id="KW-1185">Reference proteome</keyword>
<evidence type="ECO:0000256" key="5">
    <source>
        <dbReference type="ARBA" id="ARBA00022741"/>
    </source>
</evidence>
<name>A0A9X3ZGA7_9HYPH</name>
<dbReference type="Gene3D" id="3.40.50.300">
    <property type="entry name" value="P-loop containing nucleotide triphosphate hydrolases"/>
    <property type="match status" value="1"/>
</dbReference>
<evidence type="ECO:0000256" key="1">
    <source>
        <dbReference type="ARBA" id="ARBA00004761"/>
    </source>
</evidence>
<dbReference type="GO" id="GO:0019521">
    <property type="term" value="P:D-gluconate metabolic process"/>
    <property type="evidence" value="ECO:0007669"/>
    <property type="project" value="UniProtKB-KW"/>
</dbReference>
<proteinExistence type="inferred from homology"/>
<evidence type="ECO:0000313" key="12">
    <source>
        <dbReference type="Proteomes" id="UP001151234"/>
    </source>
</evidence>
<dbReference type="InterPro" id="IPR031322">
    <property type="entry name" value="Shikimate/glucono_kinase"/>
</dbReference>
<keyword evidence="7 10" id="KW-0067">ATP-binding</keyword>
<dbReference type="InterPro" id="IPR027417">
    <property type="entry name" value="P-loop_NTPase"/>
</dbReference>
<evidence type="ECO:0000256" key="9">
    <source>
        <dbReference type="ARBA" id="ARBA00048090"/>
    </source>
</evidence>
<organism evidence="11 12">
    <name type="scientific">Hoeflea prorocentri</name>
    <dbReference type="NCBI Taxonomy" id="1922333"/>
    <lineage>
        <taxon>Bacteria</taxon>
        <taxon>Pseudomonadati</taxon>
        <taxon>Pseudomonadota</taxon>
        <taxon>Alphaproteobacteria</taxon>
        <taxon>Hyphomicrobiales</taxon>
        <taxon>Rhizobiaceae</taxon>
        <taxon>Hoeflea</taxon>
    </lineage>
</organism>
<evidence type="ECO:0000313" key="11">
    <source>
        <dbReference type="EMBL" id="MDA5397523.1"/>
    </source>
</evidence>
<dbReference type="GO" id="GO:0046316">
    <property type="term" value="F:gluconokinase activity"/>
    <property type="evidence" value="ECO:0007669"/>
    <property type="project" value="UniProtKB-EC"/>
</dbReference>
<dbReference type="PANTHER" id="PTHR43442:SF3">
    <property type="entry name" value="GLUCONOKINASE-RELATED"/>
    <property type="match status" value="1"/>
</dbReference>
<comment type="caution">
    <text evidence="11">The sequence shown here is derived from an EMBL/GenBank/DDBJ whole genome shotgun (WGS) entry which is preliminary data.</text>
</comment>
<sequence>MGVAGCGKTSVGEALITQYGWAFIDGDALHPQRNIDKMAAGEPLTDEDRLPWLMQIGETMRDHAEPVAIGCSALKRGYRDIIRMTAGGDVCFIFLNGSRELIETRMAARTGHFMPLSLLDSQFDALEPPTHDELFVDIDISGDLDSIVSDIRKKLEAHKT</sequence>
<dbReference type="EMBL" id="JAPJZI010000001">
    <property type="protein sequence ID" value="MDA5397523.1"/>
    <property type="molecule type" value="Genomic_DNA"/>
</dbReference>
<dbReference type="PANTHER" id="PTHR43442">
    <property type="entry name" value="GLUCONOKINASE-RELATED"/>
    <property type="match status" value="1"/>
</dbReference>
<dbReference type="GO" id="GO:0005737">
    <property type="term" value="C:cytoplasm"/>
    <property type="evidence" value="ECO:0007669"/>
    <property type="project" value="TreeGrafter"/>
</dbReference>
<dbReference type="InterPro" id="IPR006001">
    <property type="entry name" value="Therm_gnt_kin"/>
</dbReference>
<dbReference type="GO" id="GO:0005524">
    <property type="term" value="F:ATP binding"/>
    <property type="evidence" value="ECO:0007669"/>
    <property type="project" value="UniProtKB-KW"/>
</dbReference>
<reference evidence="11" key="1">
    <citation type="submission" date="2022-11" db="EMBL/GenBank/DDBJ databases">
        <title>Draft genome sequence of Hoeflea poritis E7-10 and Hoeflea prorocentri PM5-8, separated from scleractinian coral Porites lutea and marine dinoflagellate.</title>
        <authorList>
            <person name="Zhang G."/>
            <person name="Wei Q."/>
            <person name="Cai L."/>
        </authorList>
    </citation>
    <scope>NUCLEOTIDE SEQUENCE</scope>
    <source>
        <strain evidence="11">PM5-8</strain>
    </source>
</reference>